<protein>
    <submittedName>
        <fullName evidence="2">Uncharacterized protein</fullName>
    </submittedName>
</protein>
<keyword evidence="3" id="KW-1185">Reference proteome</keyword>
<dbReference type="EMBL" id="AOPZ01000109">
    <property type="protein sequence ID" value="EPH44267.1"/>
    <property type="molecule type" value="Genomic_DNA"/>
</dbReference>
<accession>S4AS68</accession>
<name>S4AS68_9ACTN</name>
<organism evidence="2 3">
    <name type="scientific">Streptomyces aurantiacus JA 4570</name>
    <dbReference type="NCBI Taxonomy" id="1286094"/>
    <lineage>
        <taxon>Bacteria</taxon>
        <taxon>Bacillati</taxon>
        <taxon>Actinomycetota</taxon>
        <taxon>Actinomycetes</taxon>
        <taxon>Kitasatosporales</taxon>
        <taxon>Streptomycetaceae</taxon>
        <taxon>Streptomyces</taxon>
        <taxon>Streptomyces aurantiacus group</taxon>
    </lineage>
</organism>
<comment type="caution">
    <text evidence="2">The sequence shown here is derived from an EMBL/GenBank/DDBJ whole genome shotgun (WGS) entry which is preliminary data.</text>
</comment>
<feature type="compositionally biased region" description="Basic and acidic residues" evidence="1">
    <location>
        <begin position="1"/>
        <end position="13"/>
    </location>
</feature>
<reference evidence="2 3" key="1">
    <citation type="submission" date="2013-02" db="EMBL/GenBank/DDBJ databases">
        <title>Draft Genome Sequence of Streptomyces aurantiacus, Which Produces Setomimycin.</title>
        <authorList>
            <person name="Gruening B.A."/>
            <person name="Praeg A."/>
            <person name="Erxleben A."/>
            <person name="Guenther S."/>
            <person name="Mueller M."/>
        </authorList>
    </citation>
    <scope>NUCLEOTIDE SEQUENCE [LARGE SCALE GENOMIC DNA]</scope>
    <source>
        <strain evidence="2 3">JA 4570</strain>
    </source>
</reference>
<evidence type="ECO:0000313" key="2">
    <source>
        <dbReference type="EMBL" id="EPH44267.1"/>
    </source>
</evidence>
<feature type="region of interest" description="Disordered" evidence="1">
    <location>
        <begin position="1"/>
        <end position="58"/>
    </location>
</feature>
<sequence>MEPLHTRLADSRRSVGRRPTNVRSTSGRRPADGGGPQENVATYGSMCTPATVPADRHG</sequence>
<gene>
    <name evidence="2" type="ORF">STRAU_2707</name>
</gene>
<evidence type="ECO:0000256" key="1">
    <source>
        <dbReference type="SAM" id="MobiDB-lite"/>
    </source>
</evidence>
<dbReference type="Proteomes" id="UP000014629">
    <property type="component" value="Unassembled WGS sequence"/>
</dbReference>
<proteinExistence type="predicted"/>
<dbReference type="AlphaFoldDB" id="S4AS68"/>
<evidence type="ECO:0000313" key="3">
    <source>
        <dbReference type="Proteomes" id="UP000014629"/>
    </source>
</evidence>